<dbReference type="SUPFAM" id="SSF52821">
    <property type="entry name" value="Rhodanese/Cell cycle control phosphatase"/>
    <property type="match status" value="1"/>
</dbReference>
<dbReference type="PROSITE" id="PS00380">
    <property type="entry name" value="RHODANESE_1"/>
    <property type="match status" value="1"/>
</dbReference>
<protein>
    <submittedName>
        <fullName evidence="4">Thiosulfate sulfurtransferase</fullName>
    </submittedName>
</protein>
<dbReference type="InterPro" id="IPR036873">
    <property type="entry name" value="Rhodanese-like_dom_sf"/>
</dbReference>
<evidence type="ECO:0000256" key="2">
    <source>
        <dbReference type="ARBA" id="ARBA00022737"/>
    </source>
</evidence>
<dbReference type="InterPro" id="IPR045078">
    <property type="entry name" value="TST/MPST-like"/>
</dbReference>
<evidence type="ECO:0000313" key="4">
    <source>
        <dbReference type="Ensembl" id="ENSSPAP00000012048.1"/>
    </source>
</evidence>
<dbReference type="PANTHER" id="PTHR11364:SF27">
    <property type="entry name" value="SULFURTRANSFERASE"/>
    <property type="match status" value="1"/>
</dbReference>
<dbReference type="InterPro" id="IPR001763">
    <property type="entry name" value="Rhodanese-like_dom"/>
</dbReference>
<organism evidence="4">
    <name type="scientific">Stegastes partitus</name>
    <name type="common">bicolor damselfish</name>
    <dbReference type="NCBI Taxonomy" id="144197"/>
    <lineage>
        <taxon>Eukaryota</taxon>
        <taxon>Metazoa</taxon>
        <taxon>Chordata</taxon>
        <taxon>Craniata</taxon>
        <taxon>Vertebrata</taxon>
        <taxon>Euteleostomi</taxon>
        <taxon>Actinopterygii</taxon>
        <taxon>Neopterygii</taxon>
        <taxon>Teleostei</taxon>
        <taxon>Neoteleostei</taxon>
        <taxon>Acanthomorphata</taxon>
        <taxon>Ovalentaria</taxon>
        <taxon>Pomacentridae</taxon>
        <taxon>Stegastes</taxon>
    </lineage>
</organism>
<evidence type="ECO:0000259" key="3">
    <source>
        <dbReference type="PROSITE" id="PS50206"/>
    </source>
</evidence>
<dbReference type="GeneTree" id="ENSGT00510000046773"/>
<proteinExistence type="predicted"/>
<dbReference type="Pfam" id="PF00581">
    <property type="entry name" value="Rhodanese"/>
    <property type="match status" value="1"/>
</dbReference>
<keyword evidence="1" id="KW-0808">Transferase</keyword>
<reference evidence="4" key="1">
    <citation type="submission" date="2023-09" db="UniProtKB">
        <authorList>
            <consortium name="Ensembl"/>
        </authorList>
    </citation>
    <scope>IDENTIFICATION</scope>
</reference>
<keyword evidence="2" id="KW-0677">Repeat</keyword>
<dbReference type="InterPro" id="IPR001307">
    <property type="entry name" value="Thiosulphate_STrfase_CS"/>
</dbReference>
<dbReference type="PROSITE" id="PS50206">
    <property type="entry name" value="RHODANESE_3"/>
    <property type="match status" value="1"/>
</dbReference>
<dbReference type="Gene3D" id="3.40.250.10">
    <property type="entry name" value="Rhodanese-like domain"/>
    <property type="match status" value="2"/>
</dbReference>
<evidence type="ECO:0000256" key="1">
    <source>
        <dbReference type="ARBA" id="ARBA00022679"/>
    </source>
</evidence>
<feature type="domain" description="Rhodanese" evidence="3">
    <location>
        <begin position="23"/>
        <end position="142"/>
    </location>
</feature>
<dbReference type="CDD" id="cd01448">
    <property type="entry name" value="TST_Repeat_1"/>
    <property type="match status" value="1"/>
</dbReference>
<accession>A0A3B4ZT18</accession>
<dbReference type="SMART" id="SM00450">
    <property type="entry name" value="RHOD"/>
    <property type="match status" value="1"/>
</dbReference>
<dbReference type="GO" id="GO:0005739">
    <property type="term" value="C:mitochondrion"/>
    <property type="evidence" value="ECO:0007669"/>
    <property type="project" value="TreeGrafter"/>
</dbReference>
<dbReference type="AlphaFoldDB" id="A0A3B4ZT18"/>
<dbReference type="STRING" id="144197.ENSSPAP00000012048"/>
<dbReference type="FunFam" id="3.40.250.10:FF:000008">
    <property type="entry name" value="Sulfurtransferase"/>
    <property type="match status" value="1"/>
</dbReference>
<sequence length="304" mass="34257">MAAQTRALVSAQWLINAVRTNQVGPKLRVLDGSYYVPKLQRSAKAEFAQRHVPGASFFDIDECSDQSSGLDHMLPDCSSFSRYVGELGIGNDTHVVVYDCSEFGSFSAPRVWWMFRVFGHSSVSVLDGGMRGWTAAGGPLTAESCRPERTDFRATLDPAWVKSYEEVLENIRTRQVQMVDARVEGRYRGTEPEPRDGKQRFWALNSLVSVHSVARWKTKTVIIKHGSESRSMLWRQKGLMKQNKSNNCFMDLCSTFHSVIIYSSVDSFQQLIIIRTQTFTVCQMSNLRQLEASSSLGDTRNCSV</sequence>
<dbReference type="GO" id="GO:0004792">
    <property type="term" value="F:thiosulfate-cyanide sulfurtransferase activity"/>
    <property type="evidence" value="ECO:0007669"/>
    <property type="project" value="InterPro"/>
</dbReference>
<dbReference type="Ensembl" id="ENSSPAT00000012254.1">
    <property type="protein sequence ID" value="ENSSPAP00000012048.1"/>
    <property type="gene ID" value="ENSSPAG00000009144.1"/>
</dbReference>
<name>A0A3B4ZT18_9TELE</name>
<dbReference type="PANTHER" id="PTHR11364">
    <property type="entry name" value="THIOSULFATE SULFERTANSFERASE"/>
    <property type="match status" value="1"/>
</dbReference>